<dbReference type="Pfam" id="PF02518">
    <property type="entry name" value="HATPase_c"/>
    <property type="match status" value="1"/>
</dbReference>
<feature type="domain" description="Histidine kinase" evidence="12">
    <location>
        <begin position="262"/>
        <end position="471"/>
    </location>
</feature>
<comment type="caution">
    <text evidence="14">The sequence shown here is derived from an EMBL/GenBank/DDBJ whole genome shotgun (WGS) entry which is preliminary data.</text>
</comment>
<dbReference type="SUPFAM" id="SSF55874">
    <property type="entry name" value="ATPase domain of HSP90 chaperone/DNA topoisomerase II/histidine kinase"/>
    <property type="match status" value="1"/>
</dbReference>
<evidence type="ECO:0000256" key="10">
    <source>
        <dbReference type="ARBA" id="ARBA00023136"/>
    </source>
</evidence>
<dbReference type="InterPro" id="IPR050428">
    <property type="entry name" value="TCS_sensor_his_kinase"/>
</dbReference>
<dbReference type="EMBL" id="BAAAQA010000033">
    <property type="protein sequence ID" value="GAA2122564.1"/>
    <property type="molecule type" value="Genomic_DNA"/>
</dbReference>
<evidence type="ECO:0000256" key="1">
    <source>
        <dbReference type="ARBA" id="ARBA00000085"/>
    </source>
</evidence>
<evidence type="ECO:0000256" key="3">
    <source>
        <dbReference type="ARBA" id="ARBA00012438"/>
    </source>
</evidence>
<keyword evidence="14" id="KW-0067">ATP-binding</keyword>
<reference evidence="14 15" key="1">
    <citation type="journal article" date="2019" name="Int. J. Syst. Evol. Microbiol.">
        <title>The Global Catalogue of Microorganisms (GCM) 10K type strain sequencing project: providing services to taxonomists for standard genome sequencing and annotation.</title>
        <authorList>
            <consortium name="The Broad Institute Genomics Platform"/>
            <consortium name="The Broad Institute Genome Sequencing Center for Infectious Disease"/>
            <person name="Wu L."/>
            <person name="Ma J."/>
        </authorList>
    </citation>
    <scope>NUCLEOTIDE SEQUENCE [LARGE SCALE GENOMIC DNA]</scope>
    <source>
        <strain evidence="14 15">JCM 15914</strain>
    </source>
</reference>
<keyword evidence="7" id="KW-0418">Kinase</keyword>
<keyword evidence="6 11" id="KW-0812">Transmembrane</keyword>
<comment type="catalytic activity">
    <reaction evidence="1">
        <text>ATP + protein L-histidine = ADP + protein N-phospho-L-histidine.</text>
        <dbReference type="EC" id="2.7.13.3"/>
    </reaction>
</comment>
<sequence>MSVMGVRRRWGVRRKTTAAAALLMIVVLLLAGLLLLEVLKRNIVSTAHDQAVTSQQQVLSRLVDGQQTPENRVIYVWSQADPAELLRAVGQPGVLVQLTDQEGEVVASSPAMAGDIDLDSPALTPGDTFESRMDNEAPLRIPNDFVYVSEGIVVNNEPHTLVVAVPVNLQTSSLTVVAVFVLVVGPLLVILGALTMWWLTGRSLRPVRRITDQVRTIGGANLDERVDVPPTRDEIAQLASTMNAMLDRLQASDRAQRRFVADASHELRSPLATLSTTLDVARSDPSGETWKELSPVLVSQSQRMGQLVQDLLTLARADDAGLDMRVADTDMDEVVSDEIARIRPALDQELTVYIEPVRLRADASKLQHVVRNLLSNAGRHAESLIEVRLSTTETNAVLTVINNGDTIAPADQNKVFERFVRLDASRARDTGGSGLGLAISREIVLAHGGTIAVDEDTHGRCRFTVTLPLPQDAQ</sequence>
<evidence type="ECO:0000259" key="13">
    <source>
        <dbReference type="PROSITE" id="PS50885"/>
    </source>
</evidence>
<dbReference type="PRINTS" id="PR00344">
    <property type="entry name" value="BCTRLSENSOR"/>
</dbReference>
<evidence type="ECO:0000256" key="6">
    <source>
        <dbReference type="ARBA" id="ARBA00022692"/>
    </source>
</evidence>
<comment type="subcellular location">
    <subcellularLocation>
        <location evidence="2">Cell membrane</location>
    </subcellularLocation>
</comment>
<evidence type="ECO:0000256" key="11">
    <source>
        <dbReference type="SAM" id="Phobius"/>
    </source>
</evidence>
<evidence type="ECO:0000256" key="7">
    <source>
        <dbReference type="ARBA" id="ARBA00022777"/>
    </source>
</evidence>
<accession>A0ABN2Y6I6</accession>
<gene>
    <name evidence="14" type="ORF">GCM10009824_25620</name>
</gene>
<dbReference type="Gene3D" id="6.10.340.10">
    <property type="match status" value="1"/>
</dbReference>
<dbReference type="SMART" id="SM00387">
    <property type="entry name" value="HATPase_c"/>
    <property type="match status" value="1"/>
</dbReference>
<dbReference type="EC" id="2.7.13.3" evidence="3"/>
<dbReference type="Pfam" id="PF00512">
    <property type="entry name" value="HisKA"/>
    <property type="match status" value="1"/>
</dbReference>
<organism evidence="14 15">
    <name type="scientific">Kocuria atrinae</name>
    <dbReference type="NCBI Taxonomy" id="592377"/>
    <lineage>
        <taxon>Bacteria</taxon>
        <taxon>Bacillati</taxon>
        <taxon>Actinomycetota</taxon>
        <taxon>Actinomycetes</taxon>
        <taxon>Micrococcales</taxon>
        <taxon>Micrococcaceae</taxon>
        <taxon>Kocuria</taxon>
    </lineage>
</organism>
<evidence type="ECO:0000256" key="4">
    <source>
        <dbReference type="ARBA" id="ARBA00022553"/>
    </source>
</evidence>
<dbReference type="PROSITE" id="PS50885">
    <property type="entry name" value="HAMP"/>
    <property type="match status" value="1"/>
</dbReference>
<dbReference type="SUPFAM" id="SSF158472">
    <property type="entry name" value="HAMP domain-like"/>
    <property type="match status" value="1"/>
</dbReference>
<dbReference type="Gene3D" id="1.10.287.130">
    <property type="match status" value="1"/>
</dbReference>
<evidence type="ECO:0000256" key="8">
    <source>
        <dbReference type="ARBA" id="ARBA00022989"/>
    </source>
</evidence>
<protein>
    <recommendedName>
        <fullName evidence="3">histidine kinase</fullName>
        <ecNumber evidence="3">2.7.13.3</ecNumber>
    </recommendedName>
</protein>
<dbReference type="Pfam" id="PF00672">
    <property type="entry name" value="HAMP"/>
    <property type="match status" value="1"/>
</dbReference>
<keyword evidence="9" id="KW-0902">Two-component regulatory system</keyword>
<dbReference type="SMART" id="SM00388">
    <property type="entry name" value="HisKA"/>
    <property type="match status" value="1"/>
</dbReference>
<evidence type="ECO:0000256" key="9">
    <source>
        <dbReference type="ARBA" id="ARBA00023012"/>
    </source>
</evidence>
<dbReference type="InterPro" id="IPR005467">
    <property type="entry name" value="His_kinase_dom"/>
</dbReference>
<dbReference type="InterPro" id="IPR004358">
    <property type="entry name" value="Sig_transdc_His_kin-like_C"/>
</dbReference>
<dbReference type="SUPFAM" id="SSF47384">
    <property type="entry name" value="Homodimeric domain of signal transducing histidine kinase"/>
    <property type="match status" value="1"/>
</dbReference>
<dbReference type="InterPro" id="IPR036890">
    <property type="entry name" value="HATPase_C_sf"/>
</dbReference>
<dbReference type="CDD" id="cd00082">
    <property type="entry name" value="HisKA"/>
    <property type="match status" value="1"/>
</dbReference>
<dbReference type="PANTHER" id="PTHR45436:SF5">
    <property type="entry name" value="SENSOR HISTIDINE KINASE TRCS"/>
    <property type="match status" value="1"/>
</dbReference>
<proteinExistence type="predicted"/>
<keyword evidence="10 11" id="KW-0472">Membrane</keyword>
<keyword evidence="14" id="KW-0547">Nucleotide-binding</keyword>
<dbReference type="GO" id="GO:0005524">
    <property type="term" value="F:ATP binding"/>
    <property type="evidence" value="ECO:0007669"/>
    <property type="project" value="UniProtKB-KW"/>
</dbReference>
<evidence type="ECO:0000313" key="15">
    <source>
        <dbReference type="Proteomes" id="UP001500166"/>
    </source>
</evidence>
<evidence type="ECO:0000256" key="2">
    <source>
        <dbReference type="ARBA" id="ARBA00004236"/>
    </source>
</evidence>
<evidence type="ECO:0000259" key="12">
    <source>
        <dbReference type="PROSITE" id="PS50109"/>
    </source>
</evidence>
<dbReference type="PANTHER" id="PTHR45436">
    <property type="entry name" value="SENSOR HISTIDINE KINASE YKOH"/>
    <property type="match status" value="1"/>
</dbReference>
<dbReference type="Proteomes" id="UP001500166">
    <property type="component" value="Unassembled WGS sequence"/>
</dbReference>
<dbReference type="InterPro" id="IPR003660">
    <property type="entry name" value="HAMP_dom"/>
</dbReference>
<evidence type="ECO:0000313" key="14">
    <source>
        <dbReference type="EMBL" id="GAA2122564.1"/>
    </source>
</evidence>
<dbReference type="PROSITE" id="PS50109">
    <property type="entry name" value="HIS_KIN"/>
    <property type="match status" value="1"/>
</dbReference>
<dbReference type="InterPro" id="IPR036097">
    <property type="entry name" value="HisK_dim/P_sf"/>
</dbReference>
<dbReference type="Gene3D" id="3.30.565.10">
    <property type="entry name" value="Histidine kinase-like ATPase, C-terminal domain"/>
    <property type="match status" value="1"/>
</dbReference>
<feature type="transmembrane region" description="Helical" evidence="11">
    <location>
        <begin position="176"/>
        <end position="199"/>
    </location>
</feature>
<keyword evidence="5" id="KW-0808">Transferase</keyword>
<evidence type="ECO:0000256" key="5">
    <source>
        <dbReference type="ARBA" id="ARBA00022679"/>
    </source>
</evidence>
<dbReference type="InterPro" id="IPR003594">
    <property type="entry name" value="HATPase_dom"/>
</dbReference>
<keyword evidence="4" id="KW-0597">Phosphoprotein</keyword>
<name>A0ABN2Y6I6_9MICC</name>
<dbReference type="SMART" id="SM00304">
    <property type="entry name" value="HAMP"/>
    <property type="match status" value="1"/>
</dbReference>
<feature type="domain" description="HAMP" evidence="13">
    <location>
        <begin position="201"/>
        <end position="254"/>
    </location>
</feature>
<dbReference type="InterPro" id="IPR003661">
    <property type="entry name" value="HisK_dim/P_dom"/>
</dbReference>
<keyword evidence="8 11" id="KW-1133">Transmembrane helix</keyword>
<dbReference type="CDD" id="cd00075">
    <property type="entry name" value="HATPase"/>
    <property type="match status" value="1"/>
</dbReference>
<dbReference type="RefSeq" id="WP_344225399.1">
    <property type="nucleotide sequence ID" value="NZ_BAAAQA010000033.1"/>
</dbReference>
<keyword evidence="15" id="KW-1185">Reference proteome</keyword>
<dbReference type="CDD" id="cd06225">
    <property type="entry name" value="HAMP"/>
    <property type="match status" value="1"/>
</dbReference>